<evidence type="ECO:0000313" key="3">
    <source>
        <dbReference type="Proteomes" id="UP000515450"/>
    </source>
</evidence>
<evidence type="ECO:0008006" key="4">
    <source>
        <dbReference type="Google" id="ProtNLM"/>
    </source>
</evidence>
<feature type="chain" id="PRO_5028821659" description="GLPGLI family protein" evidence="1">
    <location>
        <begin position="28"/>
        <end position="239"/>
    </location>
</feature>
<feature type="signal peptide" evidence="1">
    <location>
        <begin position="1"/>
        <end position="27"/>
    </location>
</feature>
<organism evidence="2 3">
    <name type="scientific">Sphingobacterium paramultivorum</name>
    <dbReference type="NCBI Taxonomy" id="2886510"/>
    <lineage>
        <taxon>Bacteria</taxon>
        <taxon>Pseudomonadati</taxon>
        <taxon>Bacteroidota</taxon>
        <taxon>Sphingobacteriia</taxon>
        <taxon>Sphingobacteriales</taxon>
        <taxon>Sphingobacteriaceae</taxon>
        <taxon>Sphingobacterium</taxon>
    </lineage>
</organism>
<keyword evidence="3" id="KW-1185">Reference proteome</keyword>
<dbReference type="AlphaFoldDB" id="A0A7G5E7L3"/>
<evidence type="ECO:0000313" key="2">
    <source>
        <dbReference type="EMBL" id="QMV69988.1"/>
    </source>
</evidence>
<evidence type="ECO:0000256" key="1">
    <source>
        <dbReference type="SAM" id="SignalP"/>
    </source>
</evidence>
<dbReference type="Proteomes" id="UP000515450">
    <property type="component" value="Chromosome"/>
</dbReference>
<keyword evidence="1" id="KW-0732">Signal</keyword>
<dbReference type="EMBL" id="CP058555">
    <property type="protein sequence ID" value="QMV69988.1"/>
    <property type="molecule type" value="Genomic_DNA"/>
</dbReference>
<name>A0A7G5E7L3_9SPHI</name>
<reference evidence="2 3" key="1">
    <citation type="journal article" date="2020" name="G3 (Bethesda)">
        <title>CeMbio - The Caenorhabditis elegans Microbiome Resource.</title>
        <authorList>
            <person name="Dirksen P."/>
            <person name="Assie A."/>
            <person name="Zimmermann J."/>
            <person name="Zhang F."/>
            <person name="Tietje A.M."/>
            <person name="Marsh S.A."/>
            <person name="Felix M.A."/>
            <person name="Shapira M."/>
            <person name="Kaleta C."/>
            <person name="Schulenburg H."/>
            <person name="Samuel B."/>
        </authorList>
    </citation>
    <scope>NUCLEOTIDE SEQUENCE [LARGE SCALE GENOMIC DNA]</scope>
    <source>
        <strain evidence="2 3">BIGb0170</strain>
    </source>
</reference>
<protein>
    <recommendedName>
        <fullName evidence="4">GLPGLI family protein</fullName>
    </recommendedName>
</protein>
<proteinExistence type="predicted"/>
<dbReference type="RefSeq" id="WP_182330592.1">
    <property type="nucleotide sequence ID" value="NZ_CP058555.1"/>
</dbReference>
<sequence>MKKAKLLMLGQMMVVIALLIFSETLCAQKKSNNTDYIVFMNGDSLYGKVSSVTDSKLSWRDGDTQMDFFPDQVFRVYQNSKNKIFAPSYIEKGLEKVKNTKPQVFRINKEKSEELRFAELIQDGEITVYYFKSSGLAVGGGTSGALLGFTTRKYWCALKCSSGEIIELNDVVKDILGQDVKQRAKALSALIEDEPTILKQFQLERKYSYELFLNYIKKYNEVRLSKENGPGIVSERIIY</sequence>
<accession>A0A7G5E7L3</accession>
<gene>
    <name evidence="2" type="ORF">HS960_21055</name>
</gene>